<gene>
    <name evidence="2" type="ORF">GCM10011594_11640</name>
</gene>
<evidence type="ECO:0000313" key="3">
    <source>
        <dbReference type="Proteomes" id="UP000655208"/>
    </source>
</evidence>
<keyword evidence="1" id="KW-1133">Transmembrane helix</keyword>
<dbReference type="RefSeq" id="WP_188940540.1">
    <property type="nucleotide sequence ID" value="NZ_BMNA01000002.1"/>
</dbReference>
<comment type="caution">
    <text evidence="2">The sequence shown here is derived from an EMBL/GenBank/DDBJ whole genome shotgun (WGS) entry which is preliminary data.</text>
</comment>
<reference evidence="2" key="1">
    <citation type="journal article" date="2014" name="Int. J. Syst. Evol. Microbiol.">
        <title>Complete genome sequence of Corynebacterium casei LMG S-19264T (=DSM 44701T), isolated from a smear-ripened cheese.</title>
        <authorList>
            <consortium name="US DOE Joint Genome Institute (JGI-PGF)"/>
            <person name="Walter F."/>
            <person name="Albersmeier A."/>
            <person name="Kalinowski J."/>
            <person name="Ruckert C."/>
        </authorList>
    </citation>
    <scope>NUCLEOTIDE SEQUENCE</scope>
    <source>
        <strain evidence="2">CGMCC 4.7308</strain>
    </source>
</reference>
<protein>
    <submittedName>
        <fullName evidence="2">Uncharacterized protein</fullName>
    </submittedName>
</protein>
<dbReference type="AlphaFoldDB" id="A0A917SS26"/>
<reference evidence="2" key="2">
    <citation type="submission" date="2020-09" db="EMBL/GenBank/DDBJ databases">
        <authorList>
            <person name="Sun Q."/>
            <person name="Zhou Y."/>
        </authorList>
    </citation>
    <scope>NUCLEOTIDE SEQUENCE</scope>
    <source>
        <strain evidence="2">CGMCC 4.7308</strain>
    </source>
</reference>
<accession>A0A917SS26</accession>
<dbReference type="Proteomes" id="UP000655208">
    <property type="component" value="Unassembled WGS sequence"/>
</dbReference>
<feature type="transmembrane region" description="Helical" evidence="1">
    <location>
        <begin position="51"/>
        <end position="74"/>
    </location>
</feature>
<evidence type="ECO:0000313" key="2">
    <source>
        <dbReference type="EMBL" id="GGL93456.1"/>
    </source>
</evidence>
<feature type="transmembrane region" description="Helical" evidence="1">
    <location>
        <begin position="80"/>
        <end position="104"/>
    </location>
</feature>
<evidence type="ECO:0000256" key="1">
    <source>
        <dbReference type="SAM" id="Phobius"/>
    </source>
</evidence>
<name>A0A917SS26_9ACTN</name>
<dbReference type="EMBL" id="BMNA01000002">
    <property type="protein sequence ID" value="GGL93456.1"/>
    <property type="molecule type" value="Genomic_DNA"/>
</dbReference>
<proteinExistence type="predicted"/>
<keyword evidence="3" id="KW-1185">Reference proteome</keyword>
<sequence>MRASAQRAWDTAAALAAAGRDRPSVVADVLDVVSRDIDDEVARQVPRRGRVFLLAVAQALAWGVLADVLLLLVGSTGWRSIPWLTTALCVVVLLWSLGFGVVAGRNRVHGRRIRVSHAQQEMFRRIASGACLQVWASQVPGRWQPCGPEPDAGRPVQSAGRAWLDRFGDEFADVAVTVASGSANRLAPVLAVPGPVAVFVPDGADVDPSAVALAESAGAGIFLVRGARLEPGTTAARDVLAAYRSAANTRPPVGILHDAWRSAHAGR</sequence>
<keyword evidence="1" id="KW-0472">Membrane</keyword>
<keyword evidence="1" id="KW-0812">Transmembrane</keyword>
<organism evidence="2 3">
    <name type="scientific">Nakamurella endophytica</name>
    <dbReference type="NCBI Taxonomy" id="1748367"/>
    <lineage>
        <taxon>Bacteria</taxon>
        <taxon>Bacillati</taxon>
        <taxon>Actinomycetota</taxon>
        <taxon>Actinomycetes</taxon>
        <taxon>Nakamurellales</taxon>
        <taxon>Nakamurellaceae</taxon>
        <taxon>Nakamurella</taxon>
    </lineage>
</organism>